<gene>
    <name evidence="3" type="ORF">PhaeoP88_02005</name>
</gene>
<evidence type="ECO:0000259" key="2">
    <source>
        <dbReference type="Pfam" id="PF11127"/>
    </source>
</evidence>
<keyword evidence="1" id="KW-1133">Transmembrane helix</keyword>
<evidence type="ECO:0000313" key="4">
    <source>
        <dbReference type="Proteomes" id="UP000236447"/>
    </source>
</evidence>
<protein>
    <recommendedName>
        <fullName evidence="2">Inner membrane protein YgaP-like transmembrane domain-containing protein</fullName>
    </recommendedName>
</protein>
<feature type="domain" description="Inner membrane protein YgaP-like transmembrane" evidence="2">
    <location>
        <begin position="1"/>
        <end position="69"/>
    </location>
</feature>
<accession>A0A2I7K9W7</accession>
<dbReference type="EMBL" id="CP010725">
    <property type="protein sequence ID" value="AUQ99375.1"/>
    <property type="molecule type" value="Genomic_DNA"/>
</dbReference>
<dbReference type="AlphaFoldDB" id="A0A2I7K9W7"/>
<evidence type="ECO:0000256" key="1">
    <source>
        <dbReference type="SAM" id="Phobius"/>
    </source>
</evidence>
<feature type="transmembrane region" description="Helical" evidence="1">
    <location>
        <begin position="12"/>
        <end position="36"/>
    </location>
</feature>
<keyword evidence="1" id="KW-0812">Transmembrane</keyword>
<keyword evidence="1" id="KW-0472">Membrane</keyword>
<dbReference type="RefSeq" id="WP_102883627.1">
    <property type="nucleotide sequence ID" value="NZ_CP010725.1"/>
</dbReference>
<dbReference type="InterPro" id="IPR021309">
    <property type="entry name" value="YgaP-like_TM"/>
</dbReference>
<feature type="transmembrane region" description="Helical" evidence="1">
    <location>
        <begin position="42"/>
        <end position="63"/>
    </location>
</feature>
<reference evidence="3 4" key="2">
    <citation type="journal article" date="2017" name="Genome Biol. Evol.">
        <title>Trajectories and Drivers of Genome Evolution in Surface-Associated Marine Phaeobacter.</title>
        <authorList>
            <person name="Freese H.M."/>
            <person name="Sikorski J."/>
            <person name="Bunk B."/>
            <person name="Scheuner C."/>
            <person name="Meier-Kolthoff J.P."/>
            <person name="Sproer C."/>
            <person name="Gram L."/>
            <person name="Overmann J."/>
        </authorList>
    </citation>
    <scope>NUCLEOTIDE SEQUENCE [LARGE SCALE GENOMIC DNA]</scope>
    <source>
        <strain evidence="3 4">P88</strain>
    </source>
</reference>
<organism evidence="3 4">
    <name type="scientific">Phaeobacter inhibens</name>
    <dbReference type="NCBI Taxonomy" id="221822"/>
    <lineage>
        <taxon>Bacteria</taxon>
        <taxon>Pseudomonadati</taxon>
        <taxon>Pseudomonadota</taxon>
        <taxon>Alphaproteobacteria</taxon>
        <taxon>Rhodobacterales</taxon>
        <taxon>Roseobacteraceae</taxon>
        <taxon>Phaeobacter</taxon>
    </lineage>
</organism>
<evidence type="ECO:0000313" key="3">
    <source>
        <dbReference type="EMBL" id="AUQ99375.1"/>
    </source>
</evidence>
<sequence length="70" mass="7516">MTRNVGTLDRIMRLMLGVALIAAPFVSGFAIFTATWATVLSVAAGVVMLLVALTRSCPVYTILGWRSCKL</sequence>
<reference evidence="3 4" key="1">
    <citation type="journal article" date="2017" name="Front. Microbiol.">
        <title>Phaeobacter piscinae sp. nov., a species of the Roseobacter group and potential aquaculture probiont.</title>
        <authorList>
            <person name="Sonnenschein E.C."/>
            <person name="Phippen C.B.W."/>
            <person name="Nielsen K.F."/>
            <person name="Mateiu R.V."/>
            <person name="Melchiorsen J."/>
            <person name="Gram L."/>
            <person name="Overmann J."/>
            <person name="Freese H.M."/>
        </authorList>
    </citation>
    <scope>NUCLEOTIDE SEQUENCE [LARGE SCALE GENOMIC DNA]</scope>
    <source>
        <strain evidence="3 4">P88</strain>
    </source>
</reference>
<dbReference type="Proteomes" id="UP000236447">
    <property type="component" value="Chromosome"/>
</dbReference>
<dbReference type="Pfam" id="PF11127">
    <property type="entry name" value="YgaP-like_TM"/>
    <property type="match status" value="1"/>
</dbReference>
<name>A0A2I7K9W7_9RHOB</name>
<proteinExistence type="predicted"/>